<evidence type="ECO:0000256" key="2">
    <source>
        <dbReference type="ARBA" id="ARBA00023015"/>
    </source>
</evidence>
<evidence type="ECO:0000256" key="3">
    <source>
        <dbReference type="ARBA" id="ARBA00023163"/>
    </source>
</evidence>
<comment type="caution">
    <text evidence="5">The sequence shown here is derived from an EMBL/GenBank/DDBJ whole genome shotgun (WGS) entry which is preliminary data.</text>
</comment>
<accession>A0A6M1RMF6</accession>
<gene>
    <name evidence="5" type="ORF">G4L39_04985</name>
</gene>
<dbReference type="InterPro" id="IPR043425">
    <property type="entry name" value="NusG-like"/>
</dbReference>
<dbReference type="PANTHER" id="PTHR30265:SF7">
    <property type="entry name" value="TRANSCRIPTION ANTITERMINATION PROTEIN RFAH"/>
    <property type="match status" value="1"/>
</dbReference>
<keyword evidence="6" id="KW-1185">Reference proteome</keyword>
<dbReference type="RefSeq" id="WP_165106381.1">
    <property type="nucleotide sequence ID" value="NZ_JAAKYA010000029.1"/>
</dbReference>
<dbReference type="InterPro" id="IPR006645">
    <property type="entry name" value="NGN-like_dom"/>
</dbReference>
<reference evidence="5 6" key="1">
    <citation type="submission" date="2020-02" db="EMBL/GenBank/DDBJ databases">
        <title>Draft genome sequence of Limisphaera ngatamarikiensis NGM72.4T, a thermophilic Verrucomicrobia grouped in subdivision 3.</title>
        <authorList>
            <person name="Carere C.R."/>
            <person name="Steen J."/>
            <person name="Hugenholtz P."/>
            <person name="Stott M.B."/>
        </authorList>
    </citation>
    <scope>NUCLEOTIDE SEQUENCE [LARGE SCALE GENOMIC DNA]</scope>
    <source>
        <strain evidence="5 6">NGM72.4</strain>
    </source>
</reference>
<evidence type="ECO:0000313" key="6">
    <source>
        <dbReference type="Proteomes" id="UP000477311"/>
    </source>
</evidence>
<dbReference type="EMBL" id="JAAKYA010000029">
    <property type="protein sequence ID" value="NGO38749.1"/>
    <property type="molecule type" value="Genomic_DNA"/>
</dbReference>
<evidence type="ECO:0000256" key="1">
    <source>
        <dbReference type="ARBA" id="ARBA00022814"/>
    </source>
</evidence>
<dbReference type="InterPro" id="IPR036735">
    <property type="entry name" value="NGN_dom_sf"/>
</dbReference>
<protein>
    <recommendedName>
        <fullName evidence="4">NusG-like N-terminal domain-containing protein</fullName>
    </recommendedName>
</protein>
<evidence type="ECO:0000313" key="5">
    <source>
        <dbReference type="EMBL" id="NGO38749.1"/>
    </source>
</evidence>
<organism evidence="5 6">
    <name type="scientific">Limisphaera ngatamarikiensis</name>
    <dbReference type="NCBI Taxonomy" id="1324935"/>
    <lineage>
        <taxon>Bacteria</taxon>
        <taxon>Pseudomonadati</taxon>
        <taxon>Verrucomicrobiota</taxon>
        <taxon>Verrucomicrobiia</taxon>
        <taxon>Limisphaerales</taxon>
        <taxon>Limisphaeraceae</taxon>
        <taxon>Limisphaera</taxon>
    </lineage>
</organism>
<evidence type="ECO:0000259" key="4">
    <source>
        <dbReference type="Pfam" id="PF02357"/>
    </source>
</evidence>
<dbReference type="SUPFAM" id="SSF50104">
    <property type="entry name" value="Translation proteins SH3-like domain"/>
    <property type="match status" value="1"/>
</dbReference>
<dbReference type="SUPFAM" id="SSF82679">
    <property type="entry name" value="N-utilization substance G protein NusG, N-terminal domain"/>
    <property type="match status" value="1"/>
</dbReference>
<dbReference type="Proteomes" id="UP000477311">
    <property type="component" value="Unassembled WGS sequence"/>
</dbReference>
<dbReference type="Gene3D" id="3.30.70.940">
    <property type="entry name" value="NusG, N-terminal domain"/>
    <property type="match status" value="1"/>
</dbReference>
<dbReference type="GO" id="GO:0031564">
    <property type="term" value="P:transcription antitermination"/>
    <property type="evidence" value="ECO:0007669"/>
    <property type="project" value="UniProtKB-KW"/>
</dbReference>
<dbReference type="AlphaFoldDB" id="A0A6M1RMF6"/>
<dbReference type="GO" id="GO:0006354">
    <property type="term" value="P:DNA-templated transcription elongation"/>
    <property type="evidence" value="ECO:0007669"/>
    <property type="project" value="InterPro"/>
</dbReference>
<dbReference type="InterPro" id="IPR008991">
    <property type="entry name" value="Translation_prot_SH3-like_sf"/>
</dbReference>
<keyword evidence="2" id="KW-0805">Transcription regulation</keyword>
<feature type="domain" description="NusG-like N-terminal" evidence="4">
    <location>
        <begin position="24"/>
        <end position="117"/>
    </location>
</feature>
<sequence>MAGGGTLSVALPGWTPAVAAERPAWFCVRAQPRREHVAAGHLRLLREVEVFFPRIRFRRPTVRGGVWVTEALFPGYLFARFDWGRHLRWVQASPGVVCVVHFGQRWPTIPAAVVEELRRRLGEEEVKILGERLRPGDRARVMGGVLQGLEGVVDRVVPARRRVQVLLEFLGRQVSVEIPEEQVSPCSDLRLRLNVAL</sequence>
<proteinExistence type="predicted"/>
<name>A0A6M1RMF6_9BACT</name>
<keyword evidence="3" id="KW-0804">Transcription</keyword>
<dbReference type="Pfam" id="PF02357">
    <property type="entry name" value="NusG"/>
    <property type="match status" value="1"/>
</dbReference>
<keyword evidence="1" id="KW-0889">Transcription antitermination</keyword>
<dbReference type="PANTHER" id="PTHR30265">
    <property type="entry name" value="RHO-INTERACTING TRANSCRIPTION TERMINATION FACTOR NUSG"/>
    <property type="match status" value="1"/>
</dbReference>
<dbReference type="GO" id="GO:0005829">
    <property type="term" value="C:cytosol"/>
    <property type="evidence" value="ECO:0007669"/>
    <property type="project" value="TreeGrafter"/>
</dbReference>